<reference evidence="1 2" key="1">
    <citation type="submission" date="2019-02" db="EMBL/GenBank/DDBJ databases">
        <title>Deep-cultivation of Planctomycetes and their phenomic and genomic characterization uncovers novel biology.</title>
        <authorList>
            <person name="Wiegand S."/>
            <person name="Jogler M."/>
            <person name="Boedeker C."/>
            <person name="Pinto D."/>
            <person name="Vollmers J."/>
            <person name="Rivas-Marin E."/>
            <person name="Kohn T."/>
            <person name="Peeters S.H."/>
            <person name="Heuer A."/>
            <person name="Rast P."/>
            <person name="Oberbeckmann S."/>
            <person name="Bunk B."/>
            <person name="Jeske O."/>
            <person name="Meyerdierks A."/>
            <person name="Storesund J.E."/>
            <person name="Kallscheuer N."/>
            <person name="Luecker S."/>
            <person name="Lage O.M."/>
            <person name="Pohl T."/>
            <person name="Merkel B.J."/>
            <person name="Hornburger P."/>
            <person name="Mueller R.-W."/>
            <person name="Bruemmer F."/>
            <person name="Labrenz M."/>
            <person name="Spormann A.M."/>
            <person name="Op den Camp H."/>
            <person name="Overmann J."/>
            <person name="Amann R."/>
            <person name="Jetten M.S.M."/>
            <person name="Mascher T."/>
            <person name="Medema M.H."/>
            <person name="Devos D.P."/>
            <person name="Kaster A.-K."/>
            <person name="Ovreas L."/>
            <person name="Rohde M."/>
            <person name="Galperin M.Y."/>
            <person name="Jogler C."/>
        </authorList>
    </citation>
    <scope>NUCLEOTIDE SEQUENCE [LARGE SCALE GENOMIC DNA]</scope>
    <source>
        <strain evidence="1 2">Pla163</strain>
    </source>
</reference>
<name>A0A518CVA6_9BACT</name>
<dbReference type="EMBL" id="CP036290">
    <property type="protein sequence ID" value="QDU83141.1"/>
    <property type="molecule type" value="Genomic_DNA"/>
</dbReference>
<gene>
    <name evidence="1" type="ORF">Pla163_02380</name>
</gene>
<dbReference type="InterPro" id="IPR011856">
    <property type="entry name" value="tRNA_endonuc-like_dom_sf"/>
</dbReference>
<protein>
    <recommendedName>
        <fullName evidence="3">Endonuclease NucS</fullName>
    </recommendedName>
</protein>
<dbReference type="AlphaFoldDB" id="A0A518CVA6"/>
<dbReference type="RefSeq" id="WP_419186180.1">
    <property type="nucleotide sequence ID" value="NZ_CP036290.1"/>
</dbReference>
<evidence type="ECO:0008006" key="3">
    <source>
        <dbReference type="Google" id="ProtNLM"/>
    </source>
</evidence>
<dbReference type="GO" id="GO:0003676">
    <property type="term" value="F:nucleic acid binding"/>
    <property type="evidence" value="ECO:0007669"/>
    <property type="project" value="InterPro"/>
</dbReference>
<evidence type="ECO:0000313" key="2">
    <source>
        <dbReference type="Proteomes" id="UP000319342"/>
    </source>
</evidence>
<dbReference type="Gene3D" id="3.40.1350.10">
    <property type="match status" value="1"/>
</dbReference>
<proteinExistence type="predicted"/>
<keyword evidence="2" id="KW-1185">Reference proteome</keyword>
<organism evidence="1 2">
    <name type="scientific">Rohdeia mirabilis</name>
    <dbReference type="NCBI Taxonomy" id="2528008"/>
    <lineage>
        <taxon>Bacteria</taxon>
        <taxon>Pseudomonadati</taxon>
        <taxon>Planctomycetota</taxon>
        <taxon>Planctomycetia</taxon>
        <taxon>Planctomycetia incertae sedis</taxon>
        <taxon>Rohdeia</taxon>
    </lineage>
</organism>
<evidence type="ECO:0000313" key="1">
    <source>
        <dbReference type="EMBL" id="QDU83141.1"/>
    </source>
</evidence>
<accession>A0A518CVA6</accession>
<dbReference type="Proteomes" id="UP000319342">
    <property type="component" value="Chromosome"/>
</dbReference>
<sequence length="367" mass="42482">MQLLLEHRWSTFLTMAIYELKEDGIEELRATSFRIEGVNERQDLQRLLRNEIHVVDPNVMVLAEEFGRWDDSRRRIDLLALDRDARLVVIELKRTEDGGHMELQALRYAAMVSRMTFEQAVDAHDRWLAANGKEPRAERAILDFLGWSEPDEERFGQDVRIVLVSADFSKELTTSVLWLNERDLDVRCVRLKPYSDAGRVLVDVQQVIPLPEADEYVVQVREKERRERRSRESGRDSTRYDVTIERTLFERQFKRRAIHLVVKALCSKGATPEEISEVVSWRGGKLWRETEGAVSAEEFALRMETDARNGGPSWEPGRWHSGEDGLVRSNGRTWALTMQWGPRTGEAIDLLLTHWPDSGVEVRESDG</sequence>